<feature type="non-terminal residue" evidence="1">
    <location>
        <position position="59"/>
    </location>
</feature>
<evidence type="ECO:0000313" key="1">
    <source>
        <dbReference type="EMBL" id="MCI80132.1"/>
    </source>
</evidence>
<protein>
    <submittedName>
        <fullName evidence="1">Uncharacterized protein</fullName>
    </submittedName>
</protein>
<sequence length="59" mass="6800">MQQQQQQQQITQWQNPQFGWFKCNVDAGFYNDANKTTAGWCLRDHAGQYVMAGSSWSQG</sequence>
<reference evidence="1 2" key="1">
    <citation type="journal article" date="2018" name="Front. Plant Sci.">
        <title>Red Clover (Trifolium pratense) and Zigzag Clover (T. medium) - A Picture of Genomic Similarities and Differences.</title>
        <authorList>
            <person name="Dluhosova J."/>
            <person name="Istvanek J."/>
            <person name="Nedelnik J."/>
            <person name="Repkova J."/>
        </authorList>
    </citation>
    <scope>NUCLEOTIDE SEQUENCE [LARGE SCALE GENOMIC DNA]</scope>
    <source>
        <strain evidence="2">cv. 10/8</strain>
        <tissue evidence="1">Leaf</tissue>
    </source>
</reference>
<dbReference type="PANTHER" id="PTHR47074">
    <property type="entry name" value="BNAC02G40300D PROTEIN"/>
    <property type="match status" value="1"/>
</dbReference>
<comment type="caution">
    <text evidence="1">The sequence shown here is derived from an EMBL/GenBank/DDBJ whole genome shotgun (WGS) entry which is preliminary data.</text>
</comment>
<evidence type="ECO:0000313" key="2">
    <source>
        <dbReference type="Proteomes" id="UP000265520"/>
    </source>
</evidence>
<keyword evidence="2" id="KW-1185">Reference proteome</keyword>
<dbReference type="Proteomes" id="UP000265520">
    <property type="component" value="Unassembled WGS sequence"/>
</dbReference>
<dbReference type="InterPro" id="IPR052929">
    <property type="entry name" value="RNase_H-like_EbsB-rel"/>
</dbReference>
<organism evidence="1 2">
    <name type="scientific">Trifolium medium</name>
    <dbReference type="NCBI Taxonomy" id="97028"/>
    <lineage>
        <taxon>Eukaryota</taxon>
        <taxon>Viridiplantae</taxon>
        <taxon>Streptophyta</taxon>
        <taxon>Embryophyta</taxon>
        <taxon>Tracheophyta</taxon>
        <taxon>Spermatophyta</taxon>
        <taxon>Magnoliopsida</taxon>
        <taxon>eudicotyledons</taxon>
        <taxon>Gunneridae</taxon>
        <taxon>Pentapetalae</taxon>
        <taxon>rosids</taxon>
        <taxon>fabids</taxon>
        <taxon>Fabales</taxon>
        <taxon>Fabaceae</taxon>
        <taxon>Papilionoideae</taxon>
        <taxon>50 kb inversion clade</taxon>
        <taxon>NPAAA clade</taxon>
        <taxon>Hologalegina</taxon>
        <taxon>IRL clade</taxon>
        <taxon>Trifolieae</taxon>
        <taxon>Trifolium</taxon>
    </lineage>
</organism>
<proteinExistence type="predicted"/>
<dbReference type="PANTHER" id="PTHR47074:SF11">
    <property type="entry name" value="REVERSE TRANSCRIPTASE-LIKE PROTEIN"/>
    <property type="match status" value="1"/>
</dbReference>
<accession>A0A392UYB7</accession>
<dbReference type="EMBL" id="LXQA010988532">
    <property type="protein sequence ID" value="MCI80132.1"/>
    <property type="molecule type" value="Genomic_DNA"/>
</dbReference>
<name>A0A392UYB7_9FABA</name>
<dbReference type="AlphaFoldDB" id="A0A392UYB7"/>